<dbReference type="PANTHER" id="PTHR33525">
    <property type="match status" value="1"/>
</dbReference>
<dbReference type="PIRSF" id="PIRSF003180">
    <property type="entry name" value="DiGMPpdiest_YuxH"/>
    <property type="match status" value="1"/>
</dbReference>
<dbReference type="PATRIC" id="fig|1423.173.peg.3892"/>
<dbReference type="InterPro" id="IPR035919">
    <property type="entry name" value="EAL_sf"/>
</dbReference>
<dbReference type="Gene3D" id="3.20.20.450">
    <property type="entry name" value="EAL domain"/>
    <property type="match status" value="1"/>
</dbReference>
<dbReference type="InterPro" id="IPR052340">
    <property type="entry name" value="RNase_Y/CdgJ"/>
</dbReference>
<name>A0A0D1KGR0_BACIU</name>
<dbReference type="InterPro" id="IPR001633">
    <property type="entry name" value="EAL_dom"/>
</dbReference>
<accession>A0A0D1KGR0</accession>
<feature type="domain" description="HDOD" evidence="2">
    <location>
        <begin position="203"/>
        <end position="393"/>
    </location>
</feature>
<proteinExistence type="predicted"/>
<dbReference type="InterPro" id="IPR014408">
    <property type="entry name" value="dGMP_Pdiesterase_EAL/HD-GYP"/>
</dbReference>
<reference evidence="3 4" key="1">
    <citation type="submission" date="2014-12" db="EMBL/GenBank/DDBJ databases">
        <title>Comparative genome analysis of Bacillus coagulans HM-08, Clostridium butyricum HM-68, Bacillus subtilis HM-66 and Bacillus licheniformis BL-09.</title>
        <authorList>
            <person name="Zhang H."/>
        </authorList>
    </citation>
    <scope>NUCLEOTIDE SEQUENCE [LARGE SCALE GENOMIC DNA]</scope>
    <source>
        <strain evidence="3 4">HM-66</strain>
    </source>
</reference>
<evidence type="ECO:0000313" key="3">
    <source>
        <dbReference type="EMBL" id="KIU05362.1"/>
    </source>
</evidence>
<dbReference type="EMBL" id="JXBC01000013">
    <property type="protein sequence ID" value="KIU05362.1"/>
    <property type="molecule type" value="Genomic_DNA"/>
</dbReference>
<dbReference type="SUPFAM" id="SSF141868">
    <property type="entry name" value="EAL domain-like"/>
    <property type="match status" value="1"/>
</dbReference>
<dbReference type="SMART" id="SM00052">
    <property type="entry name" value="EAL"/>
    <property type="match status" value="1"/>
</dbReference>
<dbReference type="InterPro" id="IPR013976">
    <property type="entry name" value="HDOD"/>
</dbReference>
<gene>
    <name evidence="3" type="ORF">SC09_contig4orf00113</name>
</gene>
<dbReference type="Pfam" id="PF08668">
    <property type="entry name" value="HDOD"/>
    <property type="match status" value="1"/>
</dbReference>
<protein>
    <submittedName>
        <fullName evidence="3">Phosphodiesterase</fullName>
    </submittedName>
</protein>
<sequence length="410" mass="48040">MRVFVARQPIFNRKEQVVAYELLYRESEENVYSAKDGDQATTDLVINSFLNIGIEKLTEGKRCFVNFTESLMFSNLPTSFNPKQLVIEILEDIPITPALISRCKELKKMGYMLALDDFYAINPQDEDLLEKLMSYIDILKIDFLKTTRMERRTILQTYGCRGLIFLAEKVETRKEYKQAVQDGFQLFQGYFFSEPRIISGHDLSTHFYSYYELLNELSKEQPNIKRVTEYIERDLSLSYQILKFLNSSHSRLSQKIESIQQAIMLLGFNEIKRWIYIILSFKDLSRKGHSSKHEIIKISLIRAKLCELLARKTSRPQPASYMLIGMFSLIDTLLHREIEEIVQELPLKDEVGQALLGHQNDYYQMLELVKLIESNNWDTCSELGNQLDKEEAYECYLEALEWCHNLMDAK</sequence>
<dbReference type="Proteomes" id="UP000032247">
    <property type="component" value="Unassembled WGS sequence"/>
</dbReference>
<evidence type="ECO:0000259" key="2">
    <source>
        <dbReference type="PROSITE" id="PS51833"/>
    </source>
</evidence>
<evidence type="ECO:0000259" key="1">
    <source>
        <dbReference type="PROSITE" id="PS50883"/>
    </source>
</evidence>
<dbReference type="AlphaFoldDB" id="A0A0D1KGR0"/>
<dbReference type="Gene3D" id="1.10.3210.10">
    <property type="entry name" value="Hypothetical protein af1432"/>
    <property type="match status" value="1"/>
</dbReference>
<comment type="caution">
    <text evidence="3">The sequence shown here is derived from an EMBL/GenBank/DDBJ whole genome shotgun (WGS) entry which is preliminary data.</text>
</comment>
<dbReference type="SUPFAM" id="SSF109604">
    <property type="entry name" value="HD-domain/PDEase-like"/>
    <property type="match status" value="1"/>
</dbReference>
<dbReference type="PROSITE" id="PS50883">
    <property type="entry name" value="EAL"/>
    <property type="match status" value="1"/>
</dbReference>
<feature type="domain" description="EAL" evidence="1">
    <location>
        <begin position="1"/>
        <end position="209"/>
    </location>
</feature>
<organism evidence="3 4">
    <name type="scientific">Bacillus subtilis</name>
    <dbReference type="NCBI Taxonomy" id="1423"/>
    <lineage>
        <taxon>Bacteria</taxon>
        <taxon>Bacillati</taxon>
        <taxon>Bacillota</taxon>
        <taxon>Bacilli</taxon>
        <taxon>Bacillales</taxon>
        <taxon>Bacillaceae</taxon>
        <taxon>Bacillus</taxon>
    </lineage>
</organism>
<dbReference type="PANTHER" id="PTHR33525:SF4">
    <property type="entry name" value="CYCLIC DI-GMP PHOSPHODIESTERASE CDGJ"/>
    <property type="match status" value="1"/>
</dbReference>
<evidence type="ECO:0000313" key="4">
    <source>
        <dbReference type="Proteomes" id="UP000032247"/>
    </source>
</evidence>
<dbReference type="PROSITE" id="PS51833">
    <property type="entry name" value="HDOD"/>
    <property type="match status" value="1"/>
</dbReference>
<dbReference type="STRING" id="483913.AN935_15930"/>